<sequence length="235" mass="26562">MHRINNLQILSDHSWDFRLRELPNEAETDDVVDARSSLVARLRGTAVRTNSGLVLDGGQSCLGFQENGGYVDIDPWVWGGTTSIEIYVNYNSFNLASRVLDFSNEGYDEAVSLFNRGTSLTIDWTVRQNDDTDASLLTSNLISSHSTWTHILLAVKDTTMLIYKDGFLVGCQRYAHEPRTLTRTHHTIGAMHPASTSSSSTHYFYGKIAFLRFYHNKKLTAEAARNLFETRELTF</sequence>
<dbReference type="InterPro" id="IPR013320">
    <property type="entry name" value="ConA-like_dom_sf"/>
</dbReference>
<dbReference type="Gene3D" id="2.60.120.200">
    <property type="match status" value="1"/>
</dbReference>
<reference evidence="2" key="1">
    <citation type="journal article" date="2023" name="Commun. Biol.">
        <title>Genome analysis of Parmales, the sister group of diatoms, reveals the evolutionary specialization of diatoms from phago-mixotrophs to photoautotrophs.</title>
        <authorList>
            <person name="Ban H."/>
            <person name="Sato S."/>
            <person name="Yoshikawa S."/>
            <person name="Yamada K."/>
            <person name="Nakamura Y."/>
            <person name="Ichinomiya M."/>
            <person name="Sato N."/>
            <person name="Blanc-Mathieu R."/>
            <person name="Endo H."/>
            <person name="Kuwata A."/>
            <person name="Ogata H."/>
        </authorList>
    </citation>
    <scope>NUCLEOTIDE SEQUENCE [LARGE SCALE GENOMIC DNA]</scope>
    <source>
        <strain evidence="2">NIES 3700</strain>
    </source>
</reference>
<dbReference type="Proteomes" id="UP001165122">
    <property type="component" value="Unassembled WGS sequence"/>
</dbReference>
<organism evidence="1 2">
    <name type="scientific">Triparma laevis f. longispina</name>
    <dbReference type="NCBI Taxonomy" id="1714387"/>
    <lineage>
        <taxon>Eukaryota</taxon>
        <taxon>Sar</taxon>
        <taxon>Stramenopiles</taxon>
        <taxon>Ochrophyta</taxon>
        <taxon>Bolidophyceae</taxon>
        <taxon>Parmales</taxon>
        <taxon>Triparmaceae</taxon>
        <taxon>Triparma</taxon>
    </lineage>
</organism>
<evidence type="ECO:0000313" key="1">
    <source>
        <dbReference type="EMBL" id="GMI03772.1"/>
    </source>
</evidence>
<name>A0A9W7CBZ9_9STRA</name>
<gene>
    <name evidence="1" type="ORF">TrLO_g10998</name>
</gene>
<evidence type="ECO:0000313" key="2">
    <source>
        <dbReference type="Proteomes" id="UP001165122"/>
    </source>
</evidence>
<proteinExistence type="predicted"/>
<protein>
    <recommendedName>
        <fullName evidence="3">Lectin</fullName>
    </recommendedName>
</protein>
<dbReference type="EMBL" id="BRXW01000063">
    <property type="protein sequence ID" value="GMI03772.1"/>
    <property type="molecule type" value="Genomic_DNA"/>
</dbReference>
<evidence type="ECO:0008006" key="3">
    <source>
        <dbReference type="Google" id="ProtNLM"/>
    </source>
</evidence>
<dbReference type="AlphaFoldDB" id="A0A9W7CBZ9"/>
<comment type="caution">
    <text evidence="1">The sequence shown here is derived from an EMBL/GenBank/DDBJ whole genome shotgun (WGS) entry which is preliminary data.</text>
</comment>
<keyword evidence="2" id="KW-1185">Reference proteome</keyword>
<accession>A0A9W7CBZ9</accession>
<dbReference type="Pfam" id="PF13385">
    <property type="entry name" value="Laminin_G_3"/>
    <property type="match status" value="1"/>
</dbReference>
<dbReference type="SUPFAM" id="SSF49899">
    <property type="entry name" value="Concanavalin A-like lectins/glucanases"/>
    <property type="match status" value="1"/>
</dbReference>
<dbReference type="OrthoDB" id="203208at2759"/>